<keyword evidence="1" id="KW-0812">Transmembrane</keyword>
<dbReference type="RefSeq" id="WP_387222861.1">
    <property type="nucleotide sequence ID" value="NZ_JBIAZM010000017.1"/>
</dbReference>
<dbReference type="Pfam" id="PF26607">
    <property type="entry name" value="DUF8189"/>
    <property type="match status" value="1"/>
</dbReference>
<evidence type="ECO:0000313" key="4">
    <source>
        <dbReference type="Proteomes" id="UP001602287"/>
    </source>
</evidence>
<sequence>MAIHDFMPFDPTLFQRRGWKFDPNLREAVPLHYRVSNRTAVVRLLAVLLLMAVGTVVVPAGAVHADAAGKGGDYVPINQTVLLDTRSGTGGYTGPRDADTVATVSALGVGGVPANGVSALLVDVTAISPTVNTFVTVYPDQATRPAASSLNASTGEVISNSVVVKVGANGKIALHNQAGKVNLKLDVQGYFTTNTGGIGSGFVAMDHIVMTDTRHRFWGLPRKLASGETRSVTLGQRKPSGGSFALPSTAKAVLVDVAVIGATSGGWLTIGSDSLSATGIDYRAGNTSMAVSVKLKGDGSHVVQLVNAGSAIDVVITVQGYFTDSPTTGAGLRAVDASRLIDTRSIGNGAPIAAGASVDVAVGGTNGLPVRGVAGVVLNATAVRPAASGAFSVAEGSFGTDPPILGPVLRFNSGESARSSLVVAQVNSEGKVRFRNTSSGTVHLVVDLQGWFADPVTPLPIATYSRTSVLQAKPAGTAVGTIEYAFVDNSGRLRIGHQNNPDDFSSIQWNPASGLEALTGQPALNQPGGKPVQVTVRHTNATIWAGSQTAEGAATWGPIATIGGSMAGPPTAAMLTDGTSVIFGVDVDGRLWHYRQSDSSPRWASLGSAGLVGSVTAVNIDTGLRIIGTTAAGSVKTTVYANDGSLSSSWTDLGGTVTGAPAALVHPGYRTAIFARAADGSVVVKQQDLSGTWSSNWNGIGAQIAAGPPAVILDPALGRTAVVVRGSDNEIYRVFEASAGSGSWGDWARVNPDYSDPAATDPTVSPIVNSSGNGWMIVYRNFGDATRVYQRQVPPGGVSVASAGEFAGHTVPAPPA</sequence>
<feature type="domain" description="PLL-like beta propeller" evidence="2">
    <location>
        <begin position="516"/>
        <end position="748"/>
    </location>
</feature>
<protein>
    <recommendedName>
        <fullName evidence="2">PLL-like beta propeller domain-containing protein</fullName>
    </recommendedName>
</protein>
<gene>
    <name evidence="3" type="ORF">ACFY3B_30475</name>
</gene>
<dbReference type="SUPFAM" id="SSF89372">
    <property type="entry name" value="Fucose-specific lectin"/>
    <property type="match status" value="2"/>
</dbReference>
<keyword evidence="1" id="KW-0472">Membrane</keyword>
<dbReference type="InterPro" id="IPR058502">
    <property type="entry name" value="PLL-like_beta-prop"/>
</dbReference>
<evidence type="ECO:0000256" key="1">
    <source>
        <dbReference type="SAM" id="Phobius"/>
    </source>
</evidence>
<proteinExistence type="predicted"/>
<comment type="caution">
    <text evidence="3">The sequence shown here is derived from an EMBL/GenBank/DDBJ whole genome shotgun (WGS) entry which is preliminary data.</text>
</comment>
<dbReference type="EMBL" id="JBIAZM010000017">
    <property type="protein sequence ID" value="MFF5203934.1"/>
    <property type="molecule type" value="Genomic_DNA"/>
</dbReference>
<evidence type="ECO:0000313" key="3">
    <source>
        <dbReference type="EMBL" id="MFF5203934.1"/>
    </source>
</evidence>
<reference evidence="3 4" key="1">
    <citation type="submission" date="2024-10" db="EMBL/GenBank/DDBJ databases">
        <title>The Natural Products Discovery Center: Release of the First 8490 Sequenced Strains for Exploring Actinobacteria Biosynthetic Diversity.</title>
        <authorList>
            <person name="Kalkreuter E."/>
            <person name="Kautsar S.A."/>
            <person name="Yang D."/>
            <person name="Bader C.D."/>
            <person name="Teijaro C.N."/>
            <person name="Fluegel L."/>
            <person name="Davis C.M."/>
            <person name="Simpson J.R."/>
            <person name="Lauterbach L."/>
            <person name="Steele A.D."/>
            <person name="Gui C."/>
            <person name="Meng S."/>
            <person name="Li G."/>
            <person name="Viehrig K."/>
            <person name="Ye F."/>
            <person name="Su P."/>
            <person name="Kiefer A.F."/>
            <person name="Nichols A."/>
            <person name="Cepeda A.J."/>
            <person name="Yan W."/>
            <person name="Fan B."/>
            <person name="Jiang Y."/>
            <person name="Adhikari A."/>
            <person name="Zheng C.-J."/>
            <person name="Schuster L."/>
            <person name="Cowan T.M."/>
            <person name="Smanski M.J."/>
            <person name="Chevrette M.G."/>
            <person name="De Carvalho L.P.S."/>
            <person name="Shen B."/>
        </authorList>
    </citation>
    <scope>NUCLEOTIDE SEQUENCE [LARGE SCALE GENOMIC DNA]</scope>
    <source>
        <strain evidence="3 4">NPDC000140</strain>
    </source>
</reference>
<accession>A0ABW6W202</accession>
<name>A0ABW6W202_9ACTN</name>
<organism evidence="3 4">
    <name type="scientific">Micromonospora parva</name>
    <dbReference type="NCBI Taxonomy" id="1464048"/>
    <lineage>
        <taxon>Bacteria</taxon>
        <taxon>Bacillati</taxon>
        <taxon>Actinomycetota</taxon>
        <taxon>Actinomycetes</taxon>
        <taxon>Micromonosporales</taxon>
        <taxon>Micromonosporaceae</taxon>
        <taxon>Micromonospora</taxon>
    </lineage>
</organism>
<keyword evidence="4" id="KW-1185">Reference proteome</keyword>
<feature type="transmembrane region" description="Helical" evidence="1">
    <location>
        <begin position="40"/>
        <end position="62"/>
    </location>
</feature>
<dbReference type="Proteomes" id="UP001602287">
    <property type="component" value="Unassembled WGS sequence"/>
</dbReference>
<evidence type="ECO:0000259" key="2">
    <source>
        <dbReference type="Pfam" id="PF26607"/>
    </source>
</evidence>
<keyword evidence="1" id="KW-1133">Transmembrane helix</keyword>